<reference evidence="2 3" key="1">
    <citation type="submission" date="2016-10" db="EMBL/GenBank/DDBJ databases">
        <authorList>
            <person name="de Groot N.N."/>
        </authorList>
    </citation>
    <scope>NUCLEOTIDE SEQUENCE [LARGE SCALE GENOMIC DNA]</scope>
    <source>
        <strain evidence="2 3">CGMCC 1.3801</strain>
    </source>
</reference>
<dbReference type="PROSITE" id="PS50007">
    <property type="entry name" value="PIPLC_X_DOMAIN"/>
    <property type="match status" value="1"/>
</dbReference>
<dbReference type="SUPFAM" id="SSF51695">
    <property type="entry name" value="PLC-like phosphodiesterases"/>
    <property type="match status" value="1"/>
</dbReference>
<evidence type="ECO:0000259" key="1">
    <source>
        <dbReference type="PROSITE" id="PS51704"/>
    </source>
</evidence>
<dbReference type="PANTHER" id="PTHR46211:SF1">
    <property type="entry name" value="GLYCEROPHOSPHODIESTER PHOSPHODIESTERASE, CYTOPLASMIC"/>
    <property type="match status" value="1"/>
</dbReference>
<dbReference type="Pfam" id="PF03009">
    <property type="entry name" value="GDPD"/>
    <property type="match status" value="1"/>
</dbReference>
<dbReference type="RefSeq" id="WP_023576022.1">
    <property type="nucleotide sequence ID" value="NZ_CBCSBQ010000001.1"/>
</dbReference>
<evidence type="ECO:0000313" key="3">
    <source>
        <dbReference type="Proteomes" id="UP000182124"/>
    </source>
</evidence>
<dbReference type="STRING" id="329186.SAMN02927925_01909"/>
<dbReference type="PANTHER" id="PTHR46211">
    <property type="entry name" value="GLYCEROPHOSPHORYL DIESTER PHOSPHODIESTERASE"/>
    <property type="match status" value="1"/>
</dbReference>
<name>A0A1G4VWU0_9FLAO</name>
<dbReference type="Proteomes" id="UP000182124">
    <property type="component" value="Unassembled WGS sequence"/>
</dbReference>
<dbReference type="AlphaFoldDB" id="A0A1G4VWU0"/>
<organism evidence="2 3">
    <name type="scientific">Flavobacterium saliperosum</name>
    <dbReference type="NCBI Taxonomy" id="329186"/>
    <lineage>
        <taxon>Bacteria</taxon>
        <taxon>Pseudomonadati</taxon>
        <taxon>Bacteroidota</taxon>
        <taxon>Flavobacteriia</taxon>
        <taxon>Flavobacteriales</taxon>
        <taxon>Flavobacteriaceae</taxon>
        <taxon>Flavobacterium</taxon>
    </lineage>
</organism>
<dbReference type="EMBL" id="FMTY01000004">
    <property type="protein sequence ID" value="SCX13136.1"/>
    <property type="molecule type" value="Genomic_DNA"/>
</dbReference>
<gene>
    <name evidence="2" type="ORF">SAMN02927925_01909</name>
</gene>
<sequence length="226" mass="25605">MVQKIGHRGAKGYVAENTLESFQKALELGVNGIELDVHVCASGELVVFHDFTVDRMTNGSGEVHKLTLSELKKLKVAGEFEIPTLEETFDLIDRKCWINVELKGHDTADPTCKLIEKYVSEKGWTYEDFLVSSFQKDELDKTRAQNTEIRLATLSQASVEQALEWADALSAYAIHPHFSLLTDDNIHEAKKKGYKINVWTVNHHEDIQRLEAHIIDGIISDFPDRL</sequence>
<dbReference type="PROSITE" id="PS51704">
    <property type="entry name" value="GP_PDE"/>
    <property type="match status" value="1"/>
</dbReference>
<dbReference type="InterPro" id="IPR017946">
    <property type="entry name" value="PLC-like_Pdiesterase_TIM-brl"/>
</dbReference>
<dbReference type="Gene3D" id="3.20.20.190">
    <property type="entry name" value="Phosphatidylinositol (PI) phosphodiesterase"/>
    <property type="match status" value="1"/>
</dbReference>
<dbReference type="eggNOG" id="COG0584">
    <property type="taxonomic scope" value="Bacteria"/>
</dbReference>
<protein>
    <submittedName>
        <fullName evidence="2">Glycerophosphoryl diester phosphodiesterase</fullName>
    </submittedName>
</protein>
<evidence type="ECO:0000313" key="2">
    <source>
        <dbReference type="EMBL" id="SCX13136.1"/>
    </source>
</evidence>
<dbReference type="GO" id="GO:0008081">
    <property type="term" value="F:phosphoric diester hydrolase activity"/>
    <property type="evidence" value="ECO:0007669"/>
    <property type="project" value="InterPro"/>
</dbReference>
<dbReference type="GO" id="GO:0006629">
    <property type="term" value="P:lipid metabolic process"/>
    <property type="evidence" value="ECO:0007669"/>
    <property type="project" value="InterPro"/>
</dbReference>
<dbReference type="InterPro" id="IPR030395">
    <property type="entry name" value="GP_PDE_dom"/>
</dbReference>
<proteinExistence type="predicted"/>
<feature type="domain" description="GP-PDE" evidence="1">
    <location>
        <begin position="2"/>
        <end position="226"/>
    </location>
</feature>
<accession>A0A1G4VWU0</accession>